<dbReference type="AlphaFoldDB" id="A0A5M9ZKL1"/>
<gene>
    <name evidence="1" type="ORF">EMO91_06865</name>
</gene>
<sequence length="91" mass="9900">MTGARTPEGQAYDPFEADLLLRLAAMSVRHPDDPDALDADELRAWPLTPCFAGPARDGVDMEIDRLAELLEGARADGARAPHGTNERNRTT</sequence>
<name>A0A5M9ZKL1_9BIFI</name>
<dbReference type="Proteomes" id="UP000410049">
    <property type="component" value="Unassembled WGS sequence"/>
</dbReference>
<dbReference type="RefSeq" id="WP_150379322.1">
    <property type="nucleotide sequence ID" value="NZ_RZUH01000004.1"/>
</dbReference>
<comment type="caution">
    <text evidence="1">The sequence shown here is derived from an EMBL/GenBank/DDBJ whole genome shotgun (WGS) entry which is preliminary data.</text>
</comment>
<reference evidence="1 2" key="1">
    <citation type="journal article" date="2019" name="Syst. Appl. Microbiol.">
        <title>Characterization of Bifidobacterium species in feaces of the Egyptian fruit bat: Description of B. vespertilionis sp. nov. and B. rousetti sp. nov.</title>
        <authorList>
            <person name="Modesto M."/>
            <person name="Satti M."/>
            <person name="Watanabe K."/>
            <person name="Puglisi E."/>
            <person name="Morelli L."/>
            <person name="Huang C.-H."/>
            <person name="Liou J.-S."/>
            <person name="Miyashita M."/>
            <person name="Tamura T."/>
            <person name="Saito S."/>
            <person name="Mori K."/>
            <person name="Huang L."/>
            <person name="Sciavilla P."/>
            <person name="Sandri C."/>
            <person name="Spiezio C."/>
            <person name="Vitali F."/>
            <person name="Cavalieri D."/>
            <person name="Perpetuini G."/>
            <person name="Tofalo R."/>
            <person name="Bonetti A."/>
            <person name="Arita M."/>
            <person name="Mattarelli P."/>
        </authorList>
    </citation>
    <scope>NUCLEOTIDE SEQUENCE [LARGE SCALE GENOMIC DNA]</scope>
    <source>
        <strain evidence="1 2">RST17</strain>
    </source>
</reference>
<organism evidence="1 2">
    <name type="scientific">Bifidobacterium myosotis</name>
    <dbReference type="NCBI Taxonomy" id="1630166"/>
    <lineage>
        <taxon>Bacteria</taxon>
        <taxon>Bacillati</taxon>
        <taxon>Actinomycetota</taxon>
        <taxon>Actinomycetes</taxon>
        <taxon>Bifidobacteriales</taxon>
        <taxon>Bifidobacteriaceae</taxon>
        <taxon>Bifidobacterium</taxon>
    </lineage>
</organism>
<accession>A0A5M9ZKL1</accession>
<evidence type="ECO:0000313" key="1">
    <source>
        <dbReference type="EMBL" id="KAA8828156.1"/>
    </source>
</evidence>
<protein>
    <submittedName>
        <fullName evidence="1">Uncharacterized protein</fullName>
    </submittedName>
</protein>
<dbReference type="EMBL" id="RZUH01000004">
    <property type="protein sequence ID" value="KAA8828156.1"/>
    <property type="molecule type" value="Genomic_DNA"/>
</dbReference>
<evidence type="ECO:0000313" key="2">
    <source>
        <dbReference type="Proteomes" id="UP000410049"/>
    </source>
</evidence>
<proteinExistence type="predicted"/>